<feature type="non-terminal residue" evidence="1">
    <location>
        <position position="1"/>
    </location>
</feature>
<name>A0AAD7ECD6_9AGAR</name>
<gene>
    <name evidence="1" type="ORF">DFH08DRAFT_717788</name>
</gene>
<dbReference type="Proteomes" id="UP001218218">
    <property type="component" value="Unassembled WGS sequence"/>
</dbReference>
<accession>A0AAD7ECD6</accession>
<evidence type="ECO:0000313" key="2">
    <source>
        <dbReference type="Proteomes" id="UP001218218"/>
    </source>
</evidence>
<dbReference type="AlphaFoldDB" id="A0AAD7ECD6"/>
<dbReference type="InterPro" id="IPR012337">
    <property type="entry name" value="RNaseH-like_sf"/>
</dbReference>
<reference evidence="1" key="1">
    <citation type="submission" date="2023-03" db="EMBL/GenBank/DDBJ databases">
        <title>Massive genome expansion in bonnet fungi (Mycena s.s.) driven by repeated elements and novel gene families across ecological guilds.</title>
        <authorList>
            <consortium name="Lawrence Berkeley National Laboratory"/>
            <person name="Harder C.B."/>
            <person name="Miyauchi S."/>
            <person name="Viragh M."/>
            <person name="Kuo A."/>
            <person name="Thoen E."/>
            <person name="Andreopoulos B."/>
            <person name="Lu D."/>
            <person name="Skrede I."/>
            <person name="Drula E."/>
            <person name="Henrissat B."/>
            <person name="Morin E."/>
            <person name="Kohler A."/>
            <person name="Barry K."/>
            <person name="LaButti K."/>
            <person name="Morin E."/>
            <person name="Salamov A."/>
            <person name="Lipzen A."/>
            <person name="Mereny Z."/>
            <person name="Hegedus B."/>
            <person name="Baldrian P."/>
            <person name="Stursova M."/>
            <person name="Weitz H."/>
            <person name="Taylor A."/>
            <person name="Grigoriev I.V."/>
            <person name="Nagy L.G."/>
            <person name="Martin F."/>
            <person name="Kauserud H."/>
        </authorList>
    </citation>
    <scope>NUCLEOTIDE SEQUENCE</scope>
    <source>
        <strain evidence="1">CBHHK002</strain>
    </source>
</reference>
<dbReference type="SUPFAM" id="SSF53098">
    <property type="entry name" value="Ribonuclease H-like"/>
    <property type="match status" value="1"/>
</dbReference>
<proteinExistence type="predicted"/>
<organism evidence="1 2">
    <name type="scientific">Mycena albidolilacea</name>
    <dbReference type="NCBI Taxonomy" id="1033008"/>
    <lineage>
        <taxon>Eukaryota</taxon>
        <taxon>Fungi</taxon>
        <taxon>Dikarya</taxon>
        <taxon>Basidiomycota</taxon>
        <taxon>Agaricomycotina</taxon>
        <taxon>Agaricomycetes</taxon>
        <taxon>Agaricomycetidae</taxon>
        <taxon>Agaricales</taxon>
        <taxon>Marasmiineae</taxon>
        <taxon>Mycenaceae</taxon>
        <taxon>Mycena</taxon>
    </lineage>
</organism>
<evidence type="ECO:0000313" key="1">
    <source>
        <dbReference type="EMBL" id="KAJ7312226.1"/>
    </source>
</evidence>
<sequence>FLKYSKQATELITWLRSKTFVLALIRQIQVENGSNPLTIIRAVLTRWTAHYLAYCRLLEVKIALRSLVLKDSMRPTNDKLLMTGDKKAKAKAKGMIKTIENPEFWAAIERYDCLMKKHLEPLAIAANIMQAAFCRLDEVLLTFGNLHRSFDCFNEHADRHVRKAVLSSIELRWSKCDQDVFIAAWIFNMYLSLTWFNQLPFLTMQGIFTLLSRLHQRFFNSGPEVNVSLMEDIQHYFSQTGRFHALGTIKETVRVQALQKASALRFSCSICLILEFRSRALTPWQFITCFPFQEELQMILLSFSSQSTFYQ</sequence>
<comment type="caution">
    <text evidence="1">The sequence shown here is derived from an EMBL/GenBank/DDBJ whole genome shotgun (WGS) entry which is preliminary data.</text>
</comment>
<dbReference type="EMBL" id="JARIHO010000073">
    <property type="protein sequence ID" value="KAJ7312226.1"/>
    <property type="molecule type" value="Genomic_DNA"/>
</dbReference>
<protein>
    <submittedName>
        <fullName evidence="1">Uncharacterized protein</fullName>
    </submittedName>
</protein>
<keyword evidence="2" id="KW-1185">Reference proteome</keyword>